<dbReference type="Proteomes" id="UP000244552">
    <property type="component" value="Unassembled WGS sequence"/>
</dbReference>
<name>A0A5C8H8A4_9LACO</name>
<evidence type="ECO:0000313" key="1">
    <source>
        <dbReference type="EMBL" id="PTR95087.1"/>
    </source>
</evidence>
<sequence>MRKRMTLRLSDNIHSEIKKEAKKLDISTRDLIILILQNYVCQGTHELLQEFP</sequence>
<accession>A0A5C8H8A4</accession>
<organism evidence="1 2">
    <name type="scientific">Ligilactobacillus salivarius</name>
    <dbReference type="NCBI Taxonomy" id="1624"/>
    <lineage>
        <taxon>Bacteria</taxon>
        <taxon>Bacillati</taxon>
        <taxon>Bacillota</taxon>
        <taxon>Bacilli</taxon>
        <taxon>Lactobacillales</taxon>
        <taxon>Lactobacillaceae</taxon>
        <taxon>Ligilactobacillus</taxon>
    </lineage>
</organism>
<evidence type="ECO:0000313" key="2">
    <source>
        <dbReference type="Proteomes" id="UP000244552"/>
    </source>
</evidence>
<dbReference type="GO" id="GO:0006355">
    <property type="term" value="P:regulation of DNA-templated transcription"/>
    <property type="evidence" value="ECO:0007669"/>
    <property type="project" value="InterPro"/>
</dbReference>
<gene>
    <name evidence="1" type="ORF">DBP89_07500</name>
</gene>
<comment type="caution">
    <text evidence="1">The sequence shown here is derived from an EMBL/GenBank/DDBJ whole genome shotgun (WGS) entry which is preliminary data.</text>
</comment>
<dbReference type="SUPFAM" id="SSF47598">
    <property type="entry name" value="Ribbon-helix-helix"/>
    <property type="match status" value="1"/>
</dbReference>
<dbReference type="InterPro" id="IPR010985">
    <property type="entry name" value="Ribbon_hlx_hlx"/>
</dbReference>
<proteinExistence type="predicted"/>
<reference evidence="1 2" key="1">
    <citation type="journal article" date="2018" name="Genome Announc.">
        <title>Fifty-Six Draft Genome Sequences of 10 Lactobacillus Species from 22 Commercial Dietary Supplements.</title>
        <authorList>
            <person name="Gangiredla J."/>
            <person name="Barnaba T.J."/>
            <person name="Mammel M.K."/>
            <person name="Lacher D.W."/>
            <person name="Elkins C.A."/>
            <person name="Lampel K.A."/>
            <person name="Whitehouse C.A."/>
            <person name="Tartera C."/>
        </authorList>
    </citation>
    <scope>NUCLEOTIDE SEQUENCE [LARGE SCALE GENOMIC DNA]</scope>
    <source>
        <strain evidence="1 2">DS11_12</strain>
    </source>
</reference>
<dbReference type="EMBL" id="QAGV01000008">
    <property type="protein sequence ID" value="PTR95087.1"/>
    <property type="molecule type" value="Genomic_DNA"/>
</dbReference>
<protein>
    <submittedName>
        <fullName evidence="1">Uncharacterized protein</fullName>
    </submittedName>
</protein>
<dbReference type="AlphaFoldDB" id="A0A5C8H8A4"/>